<name>A0A9P9GFH4_FUSRE</name>
<comment type="caution">
    <text evidence="2">The sequence shown here is derived from an EMBL/GenBank/DDBJ whole genome shotgun (WGS) entry which is preliminary data.</text>
</comment>
<keyword evidence="3" id="KW-1185">Reference proteome</keyword>
<sequence length="162" mass="18133">MVWSALVWYVWIVLGPKAYGMMGQRGKDRRLGVETQASSWRSRGRGSEIFGVVKGVRAGTRDQSRSDKSLYSGLDSILTKPKGPSESTERTRAKGRGHFGCTGIRILEHARWTMAFGMRRTVSAIEWQYRPMRLLHGLLGCVRACVGGIVCVRETECEVRLA</sequence>
<protein>
    <recommendedName>
        <fullName evidence="4">Secreted protein</fullName>
    </recommendedName>
</protein>
<reference evidence="2" key="1">
    <citation type="journal article" date="2021" name="Nat. Commun.">
        <title>Genetic determinants of endophytism in the Arabidopsis root mycobiome.</title>
        <authorList>
            <person name="Mesny F."/>
            <person name="Miyauchi S."/>
            <person name="Thiergart T."/>
            <person name="Pickel B."/>
            <person name="Atanasova L."/>
            <person name="Karlsson M."/>
            <person name="Huettel B."/>
            <person name="Barry K.W."/>
            <person name="Haridas S."/>
            <person name="Chen C."/>
            <person name="Bauer D."/>
            <person name="Andreopoulos W."/>
            <person name="Pangilinan J."/>
            <person name="LaButti K."/>
            <person name="Riley R."/>
            <person name="Lipzen A."/>
            <person name="Clum A."/>
            <person name="Drula E."/>
            <person name="Henrissat B."/>
            <person name="Kohler A."/>
            <person name="Grigoriev I.V."/>
            <person name="Martin F.M."/>
            <person name="Hacquard S."/>
        </authorList>
    </citation>
    <scope>NUCLEOTIDE SEQUENCE</scope>
    <source>
        <strain evidence="2">MPI-CAGE-AT-0023</strain>
    </source>
</reference>
<dbReference type="AlphaFoldDB" id="A0A9P9GFH4"/>
<dbReference type="OrthoDB" id="10395138at2759"/>
<feature type="chain" id="PRO_5040163985" description="Secreted protein" evidence="1">
    <location>
        <begin position="21"/>
        <end position="162"/>
    </location>
</feature>
<dbReference type="RefSeq" id="XP_046045449.1">
    <property type="nucleotide sequence ID" value="XM_046184804.1"/>
</dbReference>
<gene>
    <name evidence="2" type="ORF">BKA55DRAFT_124649</name>
</gene>
<dbReference type="GeneID" id="70214758"/>
<evidence type="ECO:0000313" key="2">
    <source>
        <dbReference type="EMBL" id="KAH7237590.1"/>
    </source>
</evidence>
<proteinExistence type="predicted"/>
<evidence type="ECO:0000256" key="1">
    <source>
        <dbReference type="SAM" id="SignalP"/>
    </source>
</evidence>
<accession>A0A9P9GFH4</accession>
<evidence type="ECO:0000313" key="3">
    <source>
        <dbReference type="Proteomes" id="UP000720189"/>
    </source>
</evidence>
<keyword evidence="1" id="KW-0732">Signal</keyword>
<dbReference type="EMBL" id="JAGMUX010000015">
    <property type="protein sequence ID" value="KAH7237590.1"/>
    <property type="molecule type" value="Genomic_DNA"/>
</dbReference>
<dbReference type="Proteomes" id="UP000720189">
    <property type="component" value="Unassembled WGS sequence"/>
</dbReference>
<organism evidence="2 3">
    <name type="scientific">Fusarium redolens</name>
    <dbReference type="NCBI Taxonomy" id="48865"/>
    <lineage>
        <taxon>Eukaryota</taxon>
        <taxon>Fungi</taxon>
        <taxon>Dikarya</taxon>
        <taxon>Ascomycota</taxon>
        <taxon>Pezizomycotina</taxon>
        <taxon>Sordariomycetes</taxon>
        <taxon>Hypocreomycetidae</taxon>
        <taxon>Hypocreales</taxon>
        <taxon>Nectriaceae</taxon>
        <taxon>Fusarium</taxon>
        <taxon>Fusarium redolens species complex</taxon>
    </lineage>
</organism>
<feature type="signal peptide" evidence="1">
    <location>
        <begin position="1"/>
        <end position="20"/>
    </location>
</feature>
<evidence type="ECO:0008006" key="4">
    <source>
        <dbReference type="Google" id="ProtNLM"/>
    </source>
</evidence>